<protein>
    <submittedName>
        <fullName evidence="8">MFS transporter</fullName>
    </submittedName>
</protein>
<sequence length="391" mass="42033">MANSFQIFKDQQFQSIAISHFNTILGTSLLVPVLPVFLHNSGLSETQIGLIMGATAMSSLIIRPWIGFQVDTKGSRPVILLGQIVLILSTVGYWWATSFLGFFVLRFLYGIGQAFYGTGAVTFASSIGSGESNSNSIAMYTLTTMCGLGLSMSMAQVAFDNFGFNTLVGISVILIGIAFNVMKWHSQPIQLAARNVVRAPFMDVLKSNVVCASTLSQFAASFAFSAALTFIPLAAIDKGVDFYSLFFIAFAISVVFSRLFVQKISHILGLLNATLYASITMLLGILLLLITISPIMLVLSGLLFGLGFGVVYPTLVLLLVERIQQTNRGTALGIMIAAGDIGTALSAAILGGVAEHLGYFVLFSTTALLLAICTYYFYSILVRSDDKISDN</sequence>
<dbReference type="InterPro" id="IPR020846">
    <property type="entry name" value="MFS_dom"/>
</dbReference>
<evidence type="ECO:0000313" key="8">
    <source>
        <dbReference type="EMBL" id="MCC5468347.1"/>
    </source>
</evidence>
<keyword evidence="3 6" id="KW-0812">Transmembrane</keyword>
<keyword evidence="9" id="KW-1185">Reference proteome</keyword>
<evidence type="ECO:0000256" key="1">
    <source>
        <dbReference type="ARBA" id="ARBA00004651"/>
    </source>
</evidence>
<keyword evidence="5 6" id="KW-0472">Membrane</keyword>
<evidence type="ECO:0000259" key="7">
    <source>
        <dbReference type="PROSITE" id="PS50850"/>
    </source>
</evidence>
<feature type="transmembrane region" description="Helical" evidence="6">
    <location>
        <begin position="357"/>
        <end position="378"/>
    </location>
</feature>
<evidence type="ECO:0000313" key="9">
    <source>
        <dbReference type="Proteomes" id="UP001165492"/>
    </source>
</evidence>
<evidence type="ECO:0000256" key="3">
    <source>
        <dbReference type="ARBA" id="ARBA00022692"/>
    </source>
</evidence>
<feature type="transmembrane region" description="Helical" evidence="6">
    <location>
        <begin position="137"/>
        <end position="156"/>
    </location>
</feature>
<dbReference type="InterPro" id="IPR005829">
    <property type="entry name" value="Sugar_transporter_CS"/>
</dbReference>
<feature type="transmembrane region" description="Helical" evidence="6">
    <location>
        <begin position="102"/>
        <end position="125"/>
    </location>
</feature>
<feature type="transmembrane region" description="Helical" evidence="6">
    <location>
        <begin position="332"/>
        <end position="351"/>
    </location>
</feature>
<dbReference type="PANTHER" id="PTHR23531:SF1">
    <property type="entry name" value="QUINOLENE RESISTANCE PROTEIN NORA"/>
    <property type="match status" value="1"/>
</dbReference>
<keyword evidence="4 6" id="KW-1133">Transmembrane helix</keyword>
<feature type="transmembrane region" description="Helical" evidence="6">
    <location>
        <begin position="21"/>
        <end position="40"/>
    </location>
</feature>
<feature type="transmembrane region" description="Helical" evidence="6">
    <location>
        <begin position="242"/>
        <end position="261"/>
    </location>
</feature>
<feature type="transmembrane region" description="Helical" evidence="6">
    <location>
        <begin position="298"/>
        <end position="320"/>
    </location>
</feature>
<feature type="transmembrane region" description="Helical" evidence="6">
    <location>
        <begin position="215"/>
        <end position="236"/>
    </location>
</feature>
<feature type="transmembrane region" description="Helical" evidence="6">
    <location>
        <begin position="162"/>
        <end position="182"/>
    </location>
</feature>
<dbReference type="Proteomes" id="UP001165492">
    <property type="component" value="Unassembled WGS sequence"/>
</dbReference>
<dbReference type="SUPFAM" id="SSF103473">
    <property type="entry name" value="MFS general substrate transporter"/>
    <property type="match status" value="1"/>
</dbReference>
<dbReference type="InterPro" id="IPR011701">
    <property type="entry name" value="MFS"/>
</dbReference>
<reference evidence="8" key="1">
    <citation type="submission" date="2021-11" db="EMBL/GenBank/DDBJ databases">
        <title>Description of a new species Pelosinus isolated from the bottom sediments of Lake Baikal.</title>
        <authorList>
            <person name="Zakharyuk A."/>
        </authorList>
    </citation>
    <scope>NUCLEOTIDE SEQUENCE</scope>
    <source>
        <strain evidence="8">Bkl1</strain>
    </source>
</reference>
<evidence type="ECO:0000256" key="2">
    <source>
        <dbReference type="ARBA" id="ARBA00022448"/>
    </source>
</evidence>
<organism evidence="8 9">
    <name type="scientific">Pelosinus baikalensis</name>
    <dbReference type="NCBI Taxonomy" id="2892015"/>
    <lineage>
        <taxon>Bacteria</taxon>
        <taxon>Bacillati</taxon>
        <taxon>Bacillota</taxon>
        <taxon>Negativicutes</taxon>
        <taxon>Selenomonadales</taxon>
        <taxon>Sporomusaceae</taxon>
        <taxon>Pelosinus</taxon>
    </lineage>
</organism>
<dbReference type="InterPro" id="IPR052714">
    <property type="entry name" value="MFS_Exporter"/>
</dbReference>
<feature type="transmembrane region" description="Helical" evidence="6">
    <location>
        <begin position="46"/>
        <end position="66"/>
    </location>
</feature>
<evidence type="ECO:0000256" key="6">
    <source>
        <dbReference type="SAM" id="Phobius"/>
    </source>
</evidence>
<dbReference type="RefSeq" id="WP_229537214.1">
    <property type="nucleotide sequence ID" value="NZ_JAJHJB010000060.1"/>
</dbReference>
<evidence type="ECO:0000256" key="4">
    <source>
        <dbReference type="ARBA" id="ARBA00022989"/>
    </source>
</evidence>
<name>A0ABS8I1B7_9FIRM</name>
<evidence type="ECO:0000256" key="5">
    <source>
        <dbReference type="ARBA" id="ARBA00023136"/>
    </source>
</evidence>
<feature type="transmembrane region" description="Helical" evidence="6">
    <location>
        <begin position="273"/>
        <end position="292"/>
    </location>
</feature>
<dbReference type="Pfam" id="PF07690">
    <property type="entry name" value="MFS_1"/>
    <property type="match status" value="1"/>
</dbReference>
<accession>A0ABS8I1B7</accession>
<dbReference type="PROSITE" id="PS50850">
    <property type="entry name" value="MFS"/>
    <property type="match status" value="1"/>
</dbReference>
<dbReference type="PROSITE" id="PS00217">
    <property type="entry name" value="SUGAR_TRANSPORT_2"/>
    <property type="match status" value="1"/>
</dbReference>
<feature type="domain" description="Major facilitator superfamily (MFS) profile" evidence="7">
    <location>
        <begin position="12"/>
        <end position="382"/>
    </location>
</feature>
<dbReference type="Gene3D" id="1.20.1250.20">
    <property type="entry name" value="MFS general substrate transporter like domains"/>
    <property type="match status" value="1"/>
</dbReference>
<dbReference type="EMBL" id="JAJHJB010000060">
    <property type="protein sequence ID" value="MCC5468347.1"/>
    <property type="molecule type" value="Genomic_DNA"/>
</dbReference>
<comment type="caution">
    <text evidence="8">The sequence shown here is derived from an EMBL/GenBank/DDBJ whole genome shotgun (WGS) entry which is preliminary data.</text>
</comment>
<dbReference type="PANTHER" id="PTHR23531">
    <property type="entry name" value="QUINOLENE RESISTANCE PROTEIN NORA"/>
    <property type="match status" value="1"/>
</dbReference>
<keyword evidence="2" id="KW-0813">Transport</keyword>
<proteinExistence type="predicted"/>
<comment type="subcellular location">
    <subcellularLocation>
        <location evidence="1">Cell membrane</location>
        <topology evidence="1">Multi-pass membrane protein</topology>
    </subcellularLocation>
</comment>
<gene>
    <name evidence="8" type="ORF">LMF89_23715</name>
</gene>
<dbReference type="InterPro" id="IPR036259">
    <property type="entry name" value="MFS_trans_sf"/>
</dbReference>
<feature type="transmembrane region" description="Helical" evidence="6">
    <location>
        <begin position="78"/>
        <end position="96"/>
    </location>
</feature>